<dbReference type="GO" id="GO:0051539">
    <property type="term" value="F:4 iron, 4 sulfur cluster binding"/>
    <property type="evidence" value="ECO:0007669"/>
    <property type="project" value="UniProtKB-KW"/>
</dbReference>
<dbReference type="SFLD" id="SFLDG01385">
    <property type="entry name" value="heme_carboxy_lyase_like"/>
    <property type="match status" value="1"/>
</dbReference>
<keyword evidence="7" id="KW-0411">Iron-sulfur</keyword>
<organism evidence="9 10">
    <name type="scientific">Syntrophus gentianae</name>
    <dbReference type="NCBI Taxonomy" id="43775"/>
    <lineage>
        <taxon>Bacteria</taxon>
        <taxon>Pseudomonadati</taxon>
        <taxon>Thermodesulfobacteriota</taxon>
        <taxon>Syntrophia</taxon>
        <taxon>Syntrophales</taxon>
        <taxon>Syntrophaceae</taxon>
        <taxon>Syntrophus</taxon>
    </lineage>
</organism>
<evidence type="ECO:0000313" key="10">
    <source>
        <dbReference type="Proteomes" id="UP000198744"/>
    </source>
</evidence>
<dbReference type="PROSITE" id="PS51918">
    <property type="entry name" value="RADICAL_SAM"/>
    <property type="match status" value="1"/>
</dbReference>
<keyword evidence="6" id="KW-0408">Iron</keyword>
<dbReference type="Pfam" id="PF13186">
    <property type="entry name" value="SPASM"/>
    <property type="match status" value="1"/>
</dbReference>
<evidence type="ECO:0000256" key="5">
    <source>
        <dbReference type="ARBA" id="ARBA00023002"/>
    </source>
</evidence>
<dbReference type="RefSeq" id="WP_093884649.1">
    <property type="nucleotide sequence ID" value="NZ_FOBS01000036.1"/>
</dbReference>
<evidence type="ECO:0000259" key="8">
    <source>
        <dbReference type="PROSITE" id="PS51918"/>
    </source>
</evidence>
<comment type="cofactor">
    <cofactor evidence="1">
        <name>[4Fe-4S] cluster</name>
        <dbReference type="ChEBI" id="CHEBI:49883"/>
    </cofactor>
</comment>
<dbReference type="InterPro" id="IPR007197">
    <property type="entry name" value="rSAM"/>
</dbReference>
<dbReference type="InterPro" id="IPR013785">
    <property type="entry name" value="Aldolase_TIM"/>
</dbReference>
<dbReference type="GO" id="GO:0046872">
    <property type="term" value="F:metal ion binding"/>
    <property type="evidence" value="ECO:0007669"/>
    <property type="project" value="UniProtKB-KW"/>
</dbReference>
<dbReference type="InterPro" id="IPR030896">
    <property type="entry name" value="rSAM_AhbD_hemeb"/>
</dbReference>
<dbReference type="Pfam" id="PF04055">
    <property type="entry name" value="Radical_SAM"/>
    <property type="match status" value="1"/>
</dbReference>
<evidence type="ECO:0000256" key="6">
    <source>
        <dbReference type="ARBA" id="ARBA00023004"/>
    </source>
</evidence>
<gene>
    <name evidence="9" type="ORF">SAMN04489760_13610</name>
</gene>
<sequence length="361" mass="38828">MNPASLPSTLRMVAWEVTRSCNLSCVHCRASAQKGPYPGELSTEEGKKLLEEIAAFSKPIIILTGGEPLLREDIYELAAYGDRLGLRMVLATNGTLVTEEVARRMREAGIQRVSISLDGPDAASHDAFRQMPGAFAGSLAGIAALKKAGMEFQINTTITSSNRHQLSALMDLAVDLGAAAHHIFLLVPTGRGRDLAGQAISAQDYEDTLQDFYSASLTSPILLKATCAPHYYRILRQKSAAGSKPSDPPIAGPGALHTVTRGCLGGISFCFISHTGSVQPCGYLELNCGEVKETGFETIWKNAPVFQKLRNPESYGGKCGRCEFFRICGGCRARAHELTGDYLAEEPFCVYQPGGKAVPDK</sequence>
<dbReference type="SFLD" id="SFLDF00542">
    <property type="entry name" value="alternative_heme_biosynthesis"/>
    <property type="match status" value="1"/>
</dbReference>
<dbReference type="SUPFAM" id="SSF102114">
    <property type="entry name" value="Radical SAM enzymes"/>
    <property type="match status" value="1"/>
</dbReference>
<keyword evidence="5" id="KW-0560">Oxidoreductase</keyword>
<dbReference type="PIRSF" id="PIRSF037420">
    <property type="entry name" value="PQQ_syn_pqqE"/>
    <property type="match status" value="1"/>
</dbReference>
<proteinExistence type="predicted"/>
<dbReference type="SFLD" id="SFLDG01387">
    <property type="entry name" value="BtrN-like_SPASM_domain_contain"/>
    <property type="match status" value="1"/>
</dbReference>
<keyword evidence="2" id="KW-0004">4Fe-4S</keyword>
<evidence type="ECO:0000256" key="1">
    <source>
        <dbReference type="ARBA" id="ARBA00001966"/>
    </source>
</evidence>
<dbReference type="SMART" id="SM00729">
    <property type="entry name" value="Elp3"/>
    <property type="match status" value="1"/>
</dbReference>
<evidence type="ECO:0000256" key="4">
    <source>
        <dbReference type="ARBA" id="ARBA00022723"/>
    </source>
</evidence>
<feature type="domain" description="Radical SAM core" evidence="8">
    <location>
        <begin position="7"/>
        <end position="218"/>
    </location>
</feature>
<dbReference type="InterPro" id="IPR034391">
    <property type="entry name" value="AdoMet-like_SPASM_containing"/>
</dbReference>
<dbReference type="AlphaFoldDB" id="A0A1H8AI52"/>
<dbReference type="Proteomes" id="UP000198744">
    <property type="component" value="Unassembled WGS sequence"/>
</dbReference>
<keyword evidence="3" id="KW-0949">S-adenosyl-L-methionine</keyword>
<dbReference type="PANTHER" id="PTHR11228:SF34">
    <property type="entry name" value="TUNGSTEN-CONTAINING ALDEHYDE FERREDOXIN OXIDOREDUCTASE COFACTOR MODIFYING PROTEIN"/>
    <property type="match status" value="1"/>
</dbReference>
<dbReference type="CDD" id="cd21123">
    <property type="entry name" value="SPASM_MftC-like"/>
    <property type="match status" value="1"/>
</dbReference>
<reference evidence="9 10" key="1">
    <citation type="submission" date="2016-10" db="EMBL/GenBank/DDBJ databases">
        <authorList>
            <person name="de Groot N.N."/>
        </authorList>
    </citation>
    <scope>NUCLEOTIDE SEQUENCE [LARGE SCALE GENOMIC DNA]</scope>
    <source>
        <strain evidence="9 10">DSM 8423</strain>
    </source>
</reference>
<dbReference type="InterPro" id="IPR058240">
    <property type="entry name" value="rSAM_sf"/>
</dbReference>
<dbReference type="InterPro" id="IPR023885">
    <property type="entry name" value="4Fe4S-binding_SPASM_dom"/>
</dbReference>
<dbReference type="NCBIfam" id="TIGR04085">
    <property type="entry name" value="rSAM_more_4Fe4S"/>
    <property type="match status" value="1"/>
</dbReference>
<dbReference type="SFLD" id="SFLDS00029">
    <property type="entry name" value="Radical_SAM"/>
    <property type="match status" value="1"/>
</dbReference>
<dbReference type="SFLD" id="SFLDG01067">
    <property type="entry name" value="SPASM/twitch_domain_containing"/>
    <property type="match status" value="1"/>
</dbReference>
<dbReference type="STRING" id="43775.SAMN04489760_13610"/>
<dbReference type="NCBIfam" id="TIGR04545">
    <property type="entry name" value="rSAM_ahbD_hemeb"/>
    <property type="match status" value="1"/>
</dbReference>
<evidence type="ECO:0000256" key="3">
    <source>
        <dbReference type="ARBA" id="ARBA00022691"/>
    </source>
</evidence>
<name>A0A1H8AI52_9BACT</name>
<dbReference type="Gene3D" id="3.20.20.70">
    <property type="entry name" value="Aldolase class I"/>
    <property type="match status" value="1"/>
</dbReference>
<dbReference type="InterPro" id="IPR017200">
    <property type="entry name" value="PqqE-like"/>
</dbReference>
<dbReference type="InterPro" id="IPR050377">
    <property type="entry name" value="Radical_SAM_PqqE_MftC-like"/>
</dbReference>
<dbReference type="CDD" id="cd01335">
    <property type="entry name" value="Radical_SAM"/>
    <property type="match status" value="1"/>
</dbReference>
<evidence type="ECO:0000256" key="2">
    <source>
        <dbReference type="ARBA" id="ARBA00022485"/>
    </source>
</evidence>
<keyword evidence="4" id="KW-0479">Metal-binding</keyword>
<dbReference type="InterPro" id="IPR006638">
    <property type="entry name" value="Elp3/MiaA/NifB-like_rSAM"/>
</dbReference>
<dbReference type="PANTHER" id="PTHR11228">
    <property type="entry name" value="RADICAL SAM DOMAIN PROTEIN"/>
    <property type="match status" value="1"/>
</dbReference>
<keyword evidence="10" id="KW-1185">Reference proteome</keyword>
<accession>A0A1H8AI52</accession>
<protein>
    <submittedName>
        <fullName evidence="9">Heme b synthase</fullName>
    </submittedName>
</protein>
<dbReference type="GO" id="GO:0003824">
    <property type="term" value="F:catalytic activity"/>
    <property type="evidence" value="ECO:0007669"/>
    <property type="project" value="InterPro"/>
</dbReference>
<dbReference type="SFLD" id="SFLDG01386">
    <property type="entry name" value="main_SPASM_domain-containing"/>
    <property type="match status" value="1"/>
</dbReference>
<dbReference type="EMBL" id="FOBS01000036">
    <property type="protein sequence ID" value="SEM70176.1"/>
    <property type="molecule type" value="Genomic_DNA"/>
</dbReference>
<evidence type="ECO:0000256" key="7">
    <source>
        <dbReference type="ARBA" id="ARBA00023014"/>
    </source>
</evidence>
<dbReference type="OrthoDB" id="9782387at2"/>
<dbReference type="InterPro" id="IPR034480">
    <property type="entry name" value="Heme_synthase-like"/>
</dbReference>
<evidence type="ECO:0000313" key="9">
    <source>
        <dbReference type="EMBL" id="SEM70176.1"/>
    </source>
</evidence>